<gene>
    <name evidence="1" type="ORF">JO379_000178</name>
</gene>
<reference evidence="1 2" key="1">
    <citation type="submission" date="2021-03" db="EMBL/GenBank/DDBJ databases">
        <title>Sequencing the genomes of 1000 actinobacteria strains.</title>
        <authorList>
            <person name="Klenk H.-P."/>
        </authorList>
    </citation>
    <scope>NUCLEOTIDE SEQUENCE [LARGE SCALE GENOMIC DNA]</scope>
    <source>
        <strain evidence="1 2">DSM 41480</strain>
    </source>
</reference>
<name>A0ABS4XW19_9ACTN</name>
<dbReference type="Proteomes" id="UP001519291">
    <property type="component" value="Unassembled WGS sequence"/>
</dbReference>
<comment type="caution">
    <text evidence="1">The sequence shown here is derived from an EMBL/GenBank/DDBJ whole genome shotgun (WGS) entry which is preliminary data.</text>
</comment>
<evidence type="ECO:0000313" key="1">
    <source>
        <dbReference type="EMBL" id="MBP2400709.1"/>
    </source>
</evidence>
<keyword evidence="2" id="KW-1185">Reference proteome</keyword>
<sequence length="95" mass="10799">MIEDIFFEGVTFWWEQDGLGIPLEATETSRKVMLAAAECSTTCCGSVWVTIRREGPYVLWTDWENSSDGGKLPPEFRFDAEQYDTELARAVAAWI</sequence>
<dbReference type="EMBL" id="JAGIOH010000001">
    <property type="protein sequence ID" value="MBP2400709.1"/>
    <property type="molecule type" value="Genomic_DNA"/>
</dbReference>
<dbReference type="RefSeq" id="WP_209513307.1">
    <property type="nucleotide sequence ID" value="NZ_JAGIOH010000001.1"/>
</dbReference>
<organism evidence="1 2">
    <name type="scientific">Streptomyces syringium</name>
    <dbReference type="NCBI Taxonomy" id="76729"/>
    <lineage>
        <taxon>Bacteria</taxon>
        <taxon>Bacillati</taxon>
        <taxon>Actinomycetota</taxon>
        <taxon>Actinomycetes</taxon>
        <taxon>Kitasatosporales</taxon>
        <taxon>Streptomycetaceae</taxon>
        <taxon>Streptomyces</taxon>
    </lineage>
</organism>
<dbReference type="GeneID" id="91567075"/>
<evidence type="ECO:0000313" key="2">
    <source>
        <dbReference type="Proteomes" id="UP001519291"/>
    </source>
</evidence>
<protein>
    <recommendedName>
        <fullName evidence="3">Immunity protein 53</fullName>
    </recommendedName>
</protein>
<evidence type="ECO:0008006" key="3">
    <source>
        <dbReference type="Google" id="ProtNLM"/>
    </source>
</evidence>
<accession>A0ABS4XW19</accession>
<proteinExistence type="predicted"/>